<dbReference type="EMBL" id="KZ994636">
    <property type="protein sequence ID" value="RKO92439.1"/>
    <property type="molecule type" value="Genomic_DNA"/>
</dbReference>
<protein>
    <submittedName>
        <fullName evidence="2">Uncharacterized protein</fullName>
    </submittedName>
</protein>
<keyword evidence="1" id="KW-0175">Coiled coil</keyword>
<dbReference type="AlphaFoldDB" id="A0A4P9WHW9"/>
<sequence>MTRPPLFAVAKNGGEEQCLPLAGLINVAESLSPSSDSHPDRPIFTLLPTHIHTRAQDRTTPDPNPAPTFSASAFFHHRPSLQPTKSSDEMSSNLHWSTLLRAKTASDWSLDQFISLAKNDPYALLTEVVAAYTKYISDYCVMFTRDKKDNQLKSDVIQRLGGGGRAVGCGRWTTTFGASTGMADQPQIICPDAFRHQAYDADANESEEIKTLKQGLKKLQEEAAAKDAQILELRSIVAGNNGIITELIRMNSWLETVNSKLIDVNAAQEQNMFALLAGYNMDEGEDGMTWGMGRLFGQTRLPANLSRLGYISGTGPEGKFHQLSLSATYGSLRRPPPPSRL</sequence>
<reference evidence="3" key="1">
    <citation type="journal article" date="2018" name="Nat. Microbiol.">
        <title>Leveraging single-cell genomics to expand the fungal tree of life.</title>
        <authorList>
            <person name="Ahrendt S.R."/>
            <person name="Quandt C.A."/>
            <person name="Ciobanu D."/>
            <person name="Clum A."/>
            <person name="Salamov A."/>
            <person name="Andreopoulos B."/>
            <person name="Cheng J.F."/>
            <person name="Woyke T."/>
            <person name="Pelin A."/>
            <person name="Henrissat B."/>
            <person name="Reynolds N.K."/>
            <person name="Benny G.L."/>
            <person name="Smith M.E."/>
            <person name="James T.Y."/>
            <person name="Grigoriev I.V."/>
        </authorList>
    </citation>
    <scope>NUCLEOTIDE SEQUENCE [LARGE SCALE GENOMIC DNA]</scope>
</reference>
<dbReference type="Proteomes" id="UP000269721">
    <property type="component" value="Unassembled WGS sequence"/>
</dbReference>
<proteinExistence type="predicted"/>
<name>A0A4P9WHW9_9FUNG</name>
<evidence type="ECO:0000256" key="1">
    <source>
        <dbReference type="SAM" id="Coils"/>
    </source>
</evidence>
<feature type="coiled-coil region" evidence="1">
    <location>
        <begin position="202"/>
        <end position="236"/>
    </location>
</feature>
<organism evidence="2 3">
    <name type="scientific">Blyttiomyces helicus</name>
    <dbReference type="NCBI Taxonomy" id="388810"/>
    <lineage>
        <taxon>Eukaryota</taxon>
        <taxon>Fungi</taxon>
        <taxon>Fungi incertae sedis</taxon>
        <taxon>Chytridiomycota</taxon>
        <taxon>Chytridiomycota incertae sedis</taxon>
        <taxon>Chytridiomycetes</taxon>
        <taxon>Chytridiomycetes incertae sedis</taxon>
        <taxon>Blyttiomyces</taxon>
    </lineage>
</organism>
<accession>A0A4P9WHW9</accession>
<gene>
    <name evidence="2" type="ORF">BDK51DRAFT_41734</name>
</gene>
<evidence type="ECO:0000313" key="2">
    <source>
        <dbReference type="EMBL" id="RKO92439.1"/>
    </source>
</evidence>
<evidence type="ECO:0000313" key="3">
    <source>
        <dbReference type="Proteomes" id="UP000269721"/>
    </source>
</evidence>
<keyword evidence="3" id="KW-1185">Reference proteome</keyword>